<evidence type="ECO:0000313" key="3">
    <source>
        <dbReference type="Proteomes" id="UP000237968"/>
    </source>
</evidence>
<dbReference type="Gene3D" id="3.40.30.10">
    <property type="entry name" value="Glutaredoxin"/>
    <property type="match status" value="2"/>
</dbReference>
<dbReference type="GO" id="GO:0006749">
    <property type="term" value="P:glutathione metabolic process"/>
    <property type="evidence" value="ECO:0007669"/>
    <property type="project" value="TreeGrafter"/>
</dbReference>
<proteinExistence type="predicted"/>
<dbReference type="InterPro" id="IPR001853">
    <property type="entry name" value="DSBA-like_thioredoxin_dom"/>
</dbReference>
<feature type="domain" description="DSBA-like thioredoxin" evidence="1">
    <location>
        <begin position="226"/>
        <end position="415"/>
    </location>
</feature>
<dbReference type="Pfam" id="PF01323">
    <property type="entry name" value="DSBA"/>
    <property type="match status" value="2"/>
</dbReference>
<protein>
    <submittedName>
        <fullName evidence="2">2-hydroxychromene-2-carboxylate isomerase</fullName>
        <ecNumber evidence="2">5.99.1.4</ecNumber>
    </submittedName>
</protein>
<dbReference type="Proteomes" id="UP000237968">
    <property type="component" value="Unassembled WGS sequence"/>
</dbReference>
<dbReference type="EMBL" id="PVNK01000232">
    <property type="protein sequence ID" value="PRP91712.1"/>
    <property type="molecule type" value="Genomic_DNA"/>
</dbReference>
<evidence type="ECO:0000313" key="2">
    <source>
        <dbReference type="EMBL" id="PRP91712.1"/>
    </source>
</evidence>
<dbReference type="GO" id="GO:0004364">
    <property type="term" value="F:glutathione transferase activity"/>
    <property type="evidence" value="ECO:0007669"/>
    <property type="project" value="TreeGrafter"/>
</dbReference>
<evidence type="ECO:0000259" key="1">
    <source>
        <dbReference type="Pfam" id="PF01323"/>
    </source>
</evidence>
<name>A0A2S9XFS7_9BACT</name>
<keyword evidence="2" id="KW-0413">Isomerase</keyword>
<dbReference type="InterPro" id="IPR036249">
    <property type="entry name" value="Thioredoxin-like_sf"/>
</dbReference>
<organism evidence="2 3">
    <name type="scientific">Enhygromyxa salina</name>
    <dbReference type="NCBI Taxonomy" id="215803"/>
    <lineage>
        <taxon>Bacteria</taxon>
        <taxon>Pseudomonadati</taxon>
        <taxon>Myxococcota</taxon>
        <taxon>Polyangia</taxon>
        <taxon>Nannocystales</taxon>
        <taxon>Nannocystaceae</taxon>
        <taxon>Enhygromyxa</taxon>
    </lineage>
</organism>
<dbReference type="InterPro" id="IPR051924">
    <property type="entry name" value="GST_Kappa/NadH"/>
</dbReference>
<accession>A0A2S9XFS7</accession>
<dbReference type="OrthoDB" id="5244108at2"/>
<gene>
    <name evidence="2" type="primary">nsaD</name>
    <name evidence="2" type="ORF">ENSA5_52920</name>
</gene>
<feature type="domain" description="DSBA-like thioredoxin" evidence="1">
    <location>
        <begin position="10"/>
        <end position="201"/>
    </location>
</feature>
<reference evidence="2 3" key="1">
    <citation type="submission" date="2018-03" db="EMBL/GenBank/DDBJ databases">
        <title>Draft Genome Sequences of the Obligatory Marine Myxobacteria Enhygromyxa salina SWB005.</title>
        <authorList>
            <person name="Poehlein A."/>
            <person name="Moghaddam J.A."/>
            <person name="Harms H."/>
            <person name="Alanjari M."/>
            <person name="Koenig G.M."/>
            <person name="Daniel R."/>
            <person name="Schaeberle T.F."/>
        </authorList>
    </citation>
    <scope>NUCLEOTIDE SEQUENCE [LARGE SCALE GENOMIC DNA]</scope>
    <source>
        <strain evidence="2 3">SWB005</strain>
    </source>
</reference>
<keyword evidence="3" id="KW-1185">Reference proteome</keyword>
<dbReference type="GO" id="GO:1901170">
    <property type="term" value="P:naphthalene catabolic process"/>
    <property type="evidence" value="ECO:0007669"/>
    <property type="project" value="InterPro"/>
</dbReference>
<dbReference type="SUPFAM" id="SSF52833">
    <property type="entry name" value="Thioredoxin-like"/>
    <property type="match status" value="2"/>
</dbReference>
<dbReference type="EC" id="5.99.1.4" evidence="2"/>
<comment type="caution">
    <text evidence="2">The sequence shown here is derived from an EMBL/GenBank/DDBJ whole genome shotgun (WGS) entry which is preliminary data.</text>
</comment>
<dbReference type="GO" id="GO:0004602">
    <property type="term" value="F:glutathione peroxidase activity"/>
    <property type="evidence" value="ECO:0007669"/>
    <property type="project" value="TreeGrafter"/>
</dbReference>
<dbReference type="PANTHER" id="PTHR42943">
    <property type="entry name" value="GLUTATHIONE S-TRANSFERASE KAPPA"/>
    <property type="match status" value="1"/>
</dbReference>
<sequence>MLALMASPALRFYFDFSCPYAYVASTQIEAVAERAGARLDPRPILLGGVFRARATPQNLSETLSPAKARHNLADMHRQAARAGVPLHMPKGHPIRTVEALRALLVVGPPFTPLAHAMFRAYWVEGIDLSTEAGLRRVLSESGHDADAVLAKIDDPAVKQELRARTDEAIEAGVFGVPTCVVEGESGPELFWGVDRLGMVERLLCRRSGRRPPEARPARADSNEGPVDVYFDYSSPFSYIGCHRAEQLLGERARWRPMLLGALFKRVGTPDVPLFTQNEAKRQHTAKDLERQAAEAGAPYRFPTRFPMRTVLALRVTLAARAHESREGRRLVHALFQAYWAEDRDISDPDVVAQICDAEGFDGPALIAEAGTQPIKDALFAATNAAVEAGVFGAPTFVVHTPDGPELYWGADRLDLV</sequence>
<dbReference type="CDD" id="cd03022">
    <property type="entry name" value="DsbA_HCCA_Iso"/>
    <property type="match status" value="2"/>
</dbReference>
<dbReference type="InterPro" id="IPR044087">
    <property type="entry name" value="NahD-like"/>
</dbReference>
<dbReference type="GO" id="GO:0018845">
    <property type="term" value="F:2-hydroxychromene-2-carboxylate isomerase activity"/>
    <property type="evidence" value="ECO:0007669"/>
    <property type="project" value="UniProtKB-EC"/>
</dbReference>
<dbReference type="AlphaFoldDB" id="A0A2S9XFS7"/>
<dbReference type="PANTHER" id="PTHR42943:SF2">
    <property type="entry name" value="GLUTATHIONE S-TRANSFERASE KAPPA 1"/>
    <property type="match status" value="1"/>
</dbReference>